<proteinExistence type="predicted"/>
<dbReference type="STRING" id="6412.T1EJL1"/>
<accession>T1EJL1</accession>
<gene>
    <name evidence="2" type="primary">20196761</name>
    <name evidence="1" type="ORF">HELRODRAFT_145562</name>
</gene>
<evidence type="ECO:0000313" key="2">
    <source>
        <dbReference type="EnsemblMetazoa" id="HelroP145562"/>
    </source>
</evidence>
<dbReference type="HOGENOM" id="CLU_130204_0_0_1"/>
<dbReference type="PANTHER" id="PTHR46333:SF2">
    <property type="entry name" value="CYTOKINESIS PROTEIN 3"/>
    <property type="match status" value="1"/>
</dbReference>
<dbReference type="OMA" id="IMNTPRI"/>
<protein>
    <recommendedName>
        <fullName evidence="4">Transglutaminase-like domain-containing protein</fullName>
    </recommendedName>
</protein>
<name>T1EJL1_HELRO</name>
<evidence type="ECO:0000313" key="1">
    <source>
        <dbReference type="EMBL" id="ESO12092.1"/>
    </source>
</evidence>
<dbReference type="GeneID" id="20196761"/>
<dbReference type="EMBL" id="AMQM01000060">
    <property type="status" value="NOT_ANNOTATED_CDS"/>
    <property type="molecule type" value="Genomic_DNA"/>
</dbReference>
<dbReference type="InterPro" id="IPR052557">
    <property type="entry name" value="CAP/Cytokinesis_protein"/>
</dbReference>
<evidence type="ECO:0008006" key="4">
    <source>
        <dbReference type="Google" id="ProtNLM"/>
    </source>
</evidence>
<dbReference type="OrthoDB" id="6129702at2759"/>
<dbReference type="Proteomes" id="UP000015101">
    <property type="component" value="Unassembled WGS sequence"/>
</dbReference>
<sequence>FFYFIKSFLGLKSVCIKGWAKGENYLNDDYFHKKKPNHTWNAVLLQEKWCLIDCFWSRNLMNTHSLEHFDDFFFCIEPEKMIYSHFPEHSVWQLLSDHLSFDDFINLPYLKPEFFKYKLSL</sequence>
<evidence type="ECO:0000313" key="3">
    <source>
        <dbReference type="Proteomes" id="UP000015101"/>
    </source>
</evidence>
<dbReference type="eggNOG" id="KOG4575">
    <property type="taxonomic scope" value="Eukaryota"/>
</dbReference>
<dbReference type="KEGG" id="hro:HELRODRAFT_145562"/>
<keyword evidence="3" id="KW-1185">Reference proteome</keyword>
<dbReference type="PANTHER" id="PTHR46333">
    <property type="entry name" value="CYTOKINESIS PROTEIN 3"/>
    <property type="match status" value="1"/>
</dbReference>
<organism evidence="2 3">
    <name type="scientific">Helobdella robusta</name>
    <name type="common">Californian leech</name>
    <dbReference type="NCBI Taxonomy" id="6412"/>
    <lineage>
        <taxon>Eukaryota</taxon>
        <taxon>Metazoa</taxon>
        <taxon>Spiralia</taxon>
        <taxon>Lophotrochozoa</taxon>
        <taxon>Annelida</taxon>
        <taxon>Clitellata</taxon>
        <taxon>Hirudinea</taxon>
        <taxon>Rhynchobdellida</taxon>
        <taxon>Glossiphoniidae</taxon>
        <taxon>Helobdella</taxon>
    </lineage>
</organism>
<reference evidence="2" key="3">
    <citation type="submission" date="2015-06" db="UniProtKB">
        <authorList>
            <consortium name="EnsemblMetazoa"/>
        </authorList>
    </citation>
    <scope>IDENTIFICATION</scope>
</reference>
<dbReference type="AlphaFoldDB" id="T1EJL1"/>
<dbReference type="EMBL" id="KB095811">
    <property type="protein sequence ID" value="ESO12092.1"/>
    <property type="molecule type" value="Genomic_DNA"/>
</dbReference>
<dbReference type="InParanoid" id="T1EJL1"/>
<reference evidence="1 3" key="2">
    <citation type="journal article" date="2013" name="Nature">
        <title>Insights into bilaterian evolution from three spiralian genomes.</title>
        <authorList>
            <person name="Simakov O."/>
            <person name="Marletaz F."/>
            <person name="Cho S.J."/>
            <person name="Edsinger-Gonzales E."/>
            <person name="Havlak P."/>
            <person name="Hellsten U."/>
            <person name="Kuo D.H."/>
            <person name="Larsson T."/>
            <person name="Lv J."/>
            <person name="Arendt D."/>
            <person name="Savage R."/>
            <person name="Osoegawa K."/>
            <person name="de Jong P."/>
            <person name="Grimwood J."/>
            <person name="Chapman J.A."/>
            <person name="Shapiro H."/>
            <person name="Aerts A."/>
            <person name="Otillar R.P."/>
            <person name="Terry A.Y."/>
            <person name="Boore J.L."/>
            <person name="Grigoriev I.V."/>
            <person name="Lindberg D.R."/>
            <person name="Seaver E.C."/>
            <person name="Weisblat D.A."/>
            <person name="Putnam N.H."/>
            <person name="Rokhsar D.S."/>
        </authorList>
    </citation>
    <scope>NUCLEOTIDE SEQUENCE</scope>
</reference>
<dbReference type="RefSeq" id="XP_009008812.1">
    <property type="nucleotide sequence ID" value="XM_009010564.1"/>
</dbReference>
<dbReference type="EnsemblMetazoa" id="HelroT145562">
    <property type="protein sequence ID" value="HelroP145562"/>
    <property type="gene ID" value="HelroG145562"/>
</dbReference>
<dbReference type="CTD" id="20196761"/>
<reference evidence="3" key="1">
    <citation type="submission" date="2012-12" db="EMBL/GenBank/DDBJ databases">
        <authorList>
            <person name="Hellsten U."/>
            <person name="Grimwood J."/>
            <person name="Chapman J.A."/>
            <person name="Shapiro H."/>
            <person name="Aerts A."/>
            <person name="Otillar R.P."/>
            <person name="Terry A.Y."/>
            <person name="Boore J.L."/>
            <person name="Simakov O."/>
            <person name="Marletaz F."/>
            <person name="Cho S.-J."/>
            <person name="Edsinger-Gonzales E."/>
            <person name="Havlak P."/>
            <person name="Kuo D.-H."/>
            <person name="Larsson T."/>
            <person name="Lv J."/>
            <person name="Arendt D."/>
            <person name="Savage R."/>
            <person name="Osoegawa K."/>
            <person name="de Jong P."/>
            <person name="Lindberg D.R."/>
            <person name="Seaver E.C."/>
            <person name="Weisblat D.A."/>
            <person name="Putnam N.H."/>
            <person name="Grigoriev I.V."/>
            <person name="Rokhsar D.S."/>
        </authorList>
    </citation>
    <scope>NUCLEOTIDE SEQUENCE</scope>
</reference>